<dbReference type="Gene3D" id="6.10.140.1620">
    <property type="match status" value="1"/>
</dbReference>
<evidence type="ECO:0000256" key="2">
    <source>
        <dbReference type="ARBA" id="ARBA00025223"/>
    </source>
</evidence>
<evidence type="ECO:0000256" key="1">
    <source>
        <dbReference type="ARBA" id="ARBA00010020"/>
    </source>
</evidence>
<dbReference type="EMBL" id="JACGWN010000015">
    <property type="protein sequence ID" value="KAL0400586.1"/>
    <property type="molecule type" value="Genomic_DNA"/>
</dbReference>
<dbReference type="PANTHER" id="PTHR10460">
    <property type="entry name" value="ABL INTERACTOR FAMILY MEMBER"/>
    <property type="match status" value="1"/>
</dbReference>
<evidence type="ECO:0000313" key="4">
    <source>
        <dbReference type="EMBL" id="KAL0400586.1"/>
    </source>
</evidence>
<gene>
    <name evidence="4" type="ORF">Slati_4088500</name>
</gene>
<sequence>MTATASMPFPREPANYDEVSMQQSMLFSDSLKDLKNLRKQLYSAAEYFELSYTNDDQKHIVVNTLKDYAIKALVNTVDHLGSVTYKVNDLLDEKVDEVSGTELRVSCIEQRLRTCQEYIDREGISQQSLVINTPNYHKRYILPVGETMHGAVRTKSKYQGCSLDDGDEWHQFKNEVTNHGDINLNNICSKGRSPSPSPKLAQQPGNFSFSGNIMRKDLERRTVSPHRFPLLRSGSLSSKPTTPKVQILAPQIEAGQPPQTRLLEGNRIFLNLESQLQCGFALRKKVPKTAVNNTPAKVNVCSKLCSVDASQRKMICCILIWMNTDGNQGGVERRAAGKVPFRPPLPTLFVFLSGDSLKELYHFVFPFRPQFHIPF</sequence>
<comment type="function">
    <text evidence="2">Involved in regulation of actin and microtubule organization. Part of a WAVE complex that activates the Arp2/3 complex.</text>
</comment>
<feature type="region of interest" description="Disordered" evidence="3">
    <location>
        <begin position="189"/>
        <end position="208"/>
    </location>
</feature>
<dbReference type="InterPro" id="IPR028457">
    <property type="entry name" value="ABI"/>
</dbReference>
<proteinExistence type="inferred from homology"/>
<evidence type="ECO:0000256" key="3">
    <source>
        <dbReference type="SAM" id="MobiDB-lite"/>
    </source>
</evidence>
<comment type="caution">
    <text evidence="4">The sequence shown here is derived from an EMBL/GenBank/DDBJ whole genome shotgun (WGS) entry which is preliminary data.</text>
</comment>
<organism evidence="4">
    <name type="scientific">Sesamum latifolium</name>
    <dbReference type="NCBI Taxonomy" id="2727402"/>
    <lineage>
        <taxon>Eukaryota</taxon>
        <taxon>Viridiplantae</taxon>
        <taxon>Streptophyta</taxon>
        <taxon>Embryophyta</taxon>
        <taxon>Tracheophyta</taxon>
        <taxon>Spermatophyta</taxon>
        <taxon>Magnoliopsida</taxon>
        <taxon>eudicotyledons</taxon>
        <taxon>Gunneridae</taxon>
        <taxon>Pentapetalae</taxon>
        <taxon>asterids</taxon>
        <taxon>lamiids</taxon>
        <taxon>Lamiales</taxon>
        <taxon>Pedaliaceae</taxon>
        <taxon>Sesamum</taxon>
    </lineage>
</organism>
<reference evidence="4" key="2">
    <citation type="journal article" date="2024" name="Plant">
        <title>Genomic evolution and insights into agronomic trait innovations of Sesamum species.</title>
        <authorList>
            <person name="Miao H."/>
            <person name="Wang L."/>
            <person name="Qu L."/>
            <person name="Liu H."/>
            <person name="Sun Y."/>
            <person name="Le M."/>
            <person name="Wang Q."/>
            <person name="Wei S."/>
            <person name="Zheng Y."/>
            <person name="Lin W."/>
            <person name="Duan Y."/>
            <person name="Cao H."/>
            <person name="Xiong S."/>
            <person name="Wang X."/>
            <person name="Wei L."/>
            <person name="Li C."/>
            <person name="Ma Q."/>
            <person name="Ju M."/>
            <person name="Zhao R."/>
            <person name="Li G."/>
            <person name="Mu C."/>
            <person name="Tian Q."/>
            <person name="Mei H."/>
            <person name="Zhang T."/>
            <person name="Gao T."/>
            <person name="Zhang H."/>
        </authorList>
    </citation>
    <scope>NUCLEOTIDE SEQUENCE</scope>
    <source>
        <strain evidence="4">KEN1</strain>
    </source>
</reference>
<accession>A0AAW2TA62</accession>
<dbReference type="PANTHER" id="PTHR10460:SF10">
    <property type="entry name" value="PROTEIN ABIL3"/>
    <property type="match status" value="1"/>
</dbReference>
<name>A0AAW2TA62_9LAMI</name>
<dbReference type="AlphaFoldDB" id="A0AAW2TA62"/>
<comment type="similarity">
    <text evidence="1">Belongs to the ABI family.</text>
</comment>
<protein>
    <submittedName>
        <fullName evidence="4">Protein ABIL3</fullName>
    </submittedName>
</protein>
<reference evidence="4" key="1">
    <citation type="submission" date="2020-06" db="EMBL/GenBank/DDBJ databases">
        <authorList>
            <person name="Li T."/>
            <person name="Hu X."/>
            <person name="Zhang T."/>
            <person name="Song X."/>
            <person name="Zhang H."/>
            <person name="Dai N."/>
            <person name="Sheng W."/>
            <person name="Hou X."/>
            <person name="Wei L."/>
        </authorList>
    </citation>
    <scope>NUCLEOTIDE SEQUENCE</scope>
    <source>
        <strain evidence="4">KEN1</strain>
        <tissue evidence="4">Leaf</tissue>
    </source>
</reference>